<reference evidence="2" key="1">
    <citation type="submission" date="2016-06" db="EMBL/GenBank/DDBJ databases">
        <title>Parallel loss of symbiosis genes in relatives of nitrogen-fixing non-legume Parasponia.</title>
        <authorList>
            <person name="Van Velzen R."/>
            <person name="Holmer R."/>
            <person name="Bu F."/>
            <person name="Rutten L."/>
            <person name="Van Zeijl A."/>
            <person name="Liu W."/>
            <person name="Santuari L."/>
            <person name="Cao Q."/>
            <person name="Sharma T."/>
            <person name="Shen D."/>
            <person name="Roswanjaya Y."/>
            <person name="Wardhani T."/>
            <person name="Kalhor M.S."/>
            <person name="Jansen J."/>
            <person name="Van den Hoogen J."/>
            <person name="Gungor B."/>
            <person name="Hartog M."/>
            <person name="Hontelez J."/>
            <person name="Verver J."/>
            <person name="Yang W.-C."/>
            <person name="Schijlen E."/>
            <person name="Repin R."/>
            <person name="Schilthuizen M."/>
            <person name="Schranz E."/>
            <person name="Heidstra R."/>
            <person name="Miyata K."/>
            <person name="Fedorova E."/>
            <person name="Kohlen W."/>
            <person name="Bisseling T."/>
            <person name="Smit S."/>
            <person name="Geurts R."/>
        </authorList>
    </citation>
    <scope>NUCLEOTIDE SEQUENCE [LARGE SCALE GENOMIC DNA]</scope>
    <source>
        <strain evidence="2">cv. RG33-2</strain>
    </source>
</reference>
<dbReference type="InParanoid" id="A0A2P5G1W1"/>
<comment type="caution">
    <text evidence="1">The sequence shown here is derived from an EMBL/GenBank/DDBJ whole genome shotgun (WGS) entry which is preliminary data.</text>
</comment>
<gene>
    <name evidence="1" type="ORF">TorRG33x02_003110</name>
</gene>
<keyword evidence="2" id="KW-1185">Reference proteome</keyword>
<dbReference type="EMBL" id="JXTC01000001">
    <property type="protein sequence ID" value="POO04007.1"/>
    <property type="molecule type" value="Genomic_DNA"/>
</dbReference>
<accession>A0A2P5G1W1</accession>
<sequence length="130" mass="14962">MASFGVSIDIKTISESQSNEIIKGTSLKDVEGISLEVIDGQAQRWSKEQARRSSIRIIIVTETTTVWSDEEVHSRAPETLMTGIGYKRSPSRDTDDWNRRQSWQLIYGYTSESMLFLEPRQLSLVFIWFL</sequence>
<protein>
    <submittedName>
        <fullName evidence="1">Uncharacterized protein</fullName>
    </submittedName>
</protein>
<evidence type="ECO:0000313" key="1">
    <source>
        <dbReference type="EMBL" id="POO04007.1"/>
    </source>
</evidence>
<organism evidence="1 2">
    <name type="scientific">Trema orientale</name>
    <name type="common">Charcoal tree</name>
    <name type="synonym">Celtis orientalis</name>
    <dbReference type="NCBI Taxonomy" id="63057"/>
    <lineage>
        <taxon>Eukaryota</taxon>
        <taxon>Viridiplantae</taxon>
        <taxon>Streptophyta</taxon>
        <taxon>Embryophyta</taxon>
        <taxon>Tracheophyta</taxon>
        <taxon>Spermatophyta</taxon>
        <taxon>Magnoliopsida</taxon>
        <taxon>eudicotyledons</taxon>
        <taxon>Gunneridae</taxon>
        <taxon>Pentapetalae</taxon>
        <taxon>rosids</taxon>
        <taxon>fabids</taxon>
        <taxon>Rosales</taxon>
        <taxon>Cannabaceae</taxon>
        <taxon>Trema</taxon>
    </lineage>
</organism>
<name>A0A2P5G1W1_TREOI</name>
<proteinExistence type="predicted"/>
<evidence type="ECO:0000313" key="2">
    <source>
        <dbReference type="Proteomes" id="UP000237000"/>
    </source>
</evidence>
<dbReference type="Proteomes" id="UP000237000">
    <property type="component" value="Unassembled WGS sequence"/>
</dbReference>
<dbReference type="AlphaFoldDB" id="A0A2P5G1W1"/>